<dbReference type="RefSeq" id="WP_343944144.1">
    <property type="nucleotide sequence ID" value="NZ_BAAAHP010000161.1"/>
</dbReference>
<keyword evidence="5 7" id="KW-1133">Transmembrane helix</keyword>
<name>A0ABN1N715_9PSEU</name>
<feature type="transmembrane region" description="Helical" evidence="7">
    <location>
        <begin position="236"/>
        <end position="259"/>
    </location>
</feature>
<feature type="transmembrane region" description="Helical" evidence="7">
    <location>
        <begin position="310"/>
        <end position="329"/>
    </location>
</feature>
<dbReference type="InterPro" id="IPR036259">
    <property type="entry name" value="MFS_trans_sf"/>
</dbReference>
<dbReference type="InterPro" id="IPR005829">
    <property type="entry name" value="Sugar_transporter_CS"/>
</dbReference>
<protein>
    <submittedName>
        <fullName evidence="9">MFS transporter</fullName>
    </submittedName>
</protein>
<feature type="transmembrane region" description="Helical" evidence="7">
    <location>
        <begin position="89"/>
        <end position="108"/>
    </location>
</feature>
<feature type="transmembrane region" description="Helical" evidence="7">
    <location>
        <begin position="335"/>
        <end position="362"/>
    </location>
</feature>
<dbReference type="Proteomes" id="UP001499967">
    <property type="component" value="Unassembled WGS sequence"/>
</dbReference>
<evidence type="ECO:0000256" key="4">
    <source>
        <dbReference type="ARBA" id="ARBA00022692"/>
    </source>
</evidence>
<keyword evidence="10" id="KW-1185">Reference proteome</keyword>
<gene>
    <name evidence="9" type="ORF">GCM10009559_51480</name>
</gene>
<sequence>MTDPAPPAPPAHPGLRALLAGPVGICLANYEFGVYGTMAALVINDLFFPTLDPAAGTLAAFTTFAAGFLAKPLGGLLFGRIGDRYGRRVVVVGGLLLMGVATIGIGLLPTYATIGVAAPVLLTVLRLLQGLAVGGEWGGAATLAVEHAPEHRRGLWGGAVGVGGPIGSILGALTVLPLTAALTHEQFLAWGWRLPFLISAVLLAVGLWMRLGVAESAVFRKEVATRTRHRGDLGRVLTTNGGSMALVFFLAGAAVTGIYLLNTYSLSYAVNEAGFDRTTMLTCMTTAQIIAVVAAIVLLTRIDRIGLPRLYQVSAIGLALMAWLLFAALDTGTVPVVLVALCLGQVAVNGMVVSSVPIYVLLFRPQDRVTGAGVSFKTSDAILGGTTPLLAGLLVRATGSGWAVALYVTVLVLIALAASVVGRRLLAERTGRPAPEPVEASA</sequence>
<evidence type="ECO:0000256" key="1">
    <source>
        <dbReference type="ARBA" id="ARBA00004651"/>
    </source>
</evidence>
<feature type="transmembrane region" description="Helical" evidence="7">
    <location>
        <begin position="54"/>
        <end position="77"/>
    </location>
</feature>
<keyword evidence="2" id="KW-0813">Transport</keyword>
<evidence type="ECO:0000313" key="10">
    <source>
        <dbReference type="Proteomes" id="UP001499967"/>
    </source>
</evidence>
<feature type="transmembrane region" description="Helical" evidence="7">
    <location>
        <begin position="190"/>
        <end position="211"/>
    </location>
</feature>
<dbReference type="PANTHER" id="PTHR43045:SF1">
    <property type="entry name" value="SHIKIMATE TRANSPORTER"/>
    <property type="match status" value="1"/>
</dbReference>
<dbReference type="EMBL" id="BAAAHP010000161">
    <property type="protein sequence ID" value="GAA0895505.1"/>
    <property type="molecule type" value="Genomic_DNA"/>
</dbReference>
<keyword evidence="3" id="KW-1003">Cell membrane</keyword>
<evidence type="ECO:0000256" key="5">
    <source>
        <dbReference type="ARBA" id="ARBA00022989"/>
    </source>
</evidence>
<evidence type="ECO:0000256" key="7">
    <source>
        <dbReference type="SAM" id="Phobius"/>
    </source>
</evidence>
<proteinExistence type="predicted"/>
<dbReference type="PANTHER" id="PTHR43045">
    <property type="entry name" value="SHIKIMATE TRANSPORTER"/>
    <property type="match status" value="1"/>
</dbReference>
<feature type="transmembrane region" description="Helical" evidence="7">
    <location>
        <begin position="155"/>
        <end position="178"/>
    </location>
</feature>
<evidence type="ECO:0000256" key="2">
    <source>
        <dbReference type="ARBA" id="ARBA00022448"/>
    </source>
</evidence>
<reference evidence="9 10" key="1">
    <citation type="journal article" date="2019" name="Int. J. Syst. Evol. Microbiol.">
        <title>The Global Catalogue of Microorganisms (GCM) 10K type strain sequencing project: providing services to taxonomists for standard genome sequencing and annotation.</title>
        <authorList>
            <consortium name="The Broad Institute Genomics Platform"/>
            <consortium name="The Broad Institute Genome Sequencing Center for Infectious Disease"/>
            <person name="Wu L."/>
            <person name="Ma J."/>
        </authorList>
    </citation>
    <scope>NUCLEOTIDE SEQUENCE [LARGE SCALE GENOMIC DNA]</scope>
    <source>
        <strain evidence="9 10">JCM 11117</strain>
    </source>
</reference>
<keyword evidence="4 7" id="KW-0812">Transmembrane</keyword>
<feature type="transmembrane region" description="Helical" evidence="7">
    <location>
        <begin position="279"/>
        <end position="298"/>
    </location>
</feature>
<dbReference type="PROSITE" id="PS50850">
    <property type="entry name" value="MFS"/>
    <property type="match status" value="1"/>
</dbReference>
<dbReference type="Gene3D" id="1.20.1250.20">
    <property type="entry name" value="MFS general substrate transporter like domains"/>
    <property type="match status" value="2"/>
</dbReference>
<dbReference type="PROSITE" id="PS00217">
    <property type="entry name" value="SUGAR_TRANSPORT_2"/>
    <property type="match status" value="1"/>
</dbReference>
<evidence type="ECO:0000259" key="8">
    <source>
        <dbReference type="PROSITE" id="PS50850"/>
    </source>
</evidence>
<comment type="caution">
    <text evidence="9">The sequence shown here is derived from an EMBL/GenBank/DDBJ whole genome shotgun (WGS) entry which is preliminary data.</text>
</comment>
<evidence type="ECO:0000313" key="9">
    <source>
        <dbReference type="EMBL" id="GAA0895505.1"/>
    </source>
</evidence>
<dbReference type="Pfam" id="PF07690">
    <property type="entry name" value="MFS_1"/>
    <property type="match status" value="1"/>
</dbReference>
<feature type="domain" description="Major facilitator superfamily (MFS) profile" evidence="8">
    <location>
        <begin position="17"/>
        <end position="430"/>
    </location>
</feature>
<keyword evidence="6 7" id="KW-0472">Membrane</keyword>
<feature type="transmembrane region" description="Helical" evidence="7">
    <location>
        <begin position="401"/>
        <end position="422"/>
    </location>
</feature>
<comment type="subcellular location">
    <subcellularLocation>
        <location evidence="1">Cell membrane</location>
        <topology evidence="1">Multi-pass membrane protein</topology>
    </subcellularLocation>
</comment>
<feature type="transmembrane region" description="Helical" evidence="7">
    <location>
        <begin position="114"/>
        <end position="134"/>
    </location>
</feature>
<dbReference type="InterPro" id="IPR020846">
    <property type="entry name" value="MFS_dom"/>
</dbReference>
<organism evidence="9 10">
    <name type="scientific">Pseudonocardia zijingensis</name>
    <dbReference type="NCBI Taxonomy" id="153376"/>
    <lineage>
        <taxon>Bacteria</taxon>
        <taxon>Bacillati</taxon>
        <taxon>Actinomycetota</taxon>
        <taxon>Actinomycetes</taxon>
        <taxon>Pseudonocardiales</taxon>
        <taxon>Pseudonocardiaceae</taxon>
        <taxon>Pseudonocardia</taxon>
    </lineage>
</organism>
<evidence type="ECO:0000256" key="3">
    <source>
        <dbReference type="ARBA" id="ARBA00022475"/>
    </source>
</evidence>
<feature type="transmembrane region" description="Helical" evidence="7">
    <location>
        <begin position="374"/>
        <end position="395"/>
    </location>
</feature>
<evidence type="ECO:0000256" key="6">
    <source>
        <dbReference type="ARBA" id="ARBA00023136"/>
    </source>
</evidence>
<accession>A0ABN1N715</accession>
<dbReference type="SUPFAM" id="SSF103473">
    <property type="entry name" value="MFS general substrate transporter"/>
    <property type="match status" value="1"/>
</dbReference>
<dbReference type="InterPro" id="IPR011701">
    <property type="entry name" value="MFS"/>
</dbReference>